<dbReference type="AlphaFoldDB" id="A0A561D831"/>
<dbReference type="GO" id="GO:0046872">
    <property type="term" value="F:metal ion binding"/>
    <property type="evidence" value="ECO:0007669"/>
    <property type="project" value="UniProtKB-KW"/>
</dbReference>
<sequence>MRKQKLVLVGNGMAGVRCIEEIVTLNPEAFEITIFGSEPHVNYNRILLSTVLQGDTSLEDITINDRNWYEGKQIKLFTGETVVKIDTAKQVVITDKKQEISYDRLIIATGSVPFLLPIPGSDKEGVTTFRTIEDCQSIMETAKHYKKAAVIGGGLLGLEAARGLLNLGMEVSVIHIGQYLLDRQLDQTAAKMLQAELENQGMKFLFEKQTQEVIGSSRTEGLIFSDGTKLDVDLVVMSAGVRPNVQLARESGIEINRAILVNDFLQTNIENIYAVGECVEHRGSVYGLVKPLYEQGKALAKHICGIEDQGYKGSVLSTQLKISGIELFSAGQVDEDPSSKSIKLYDEVNQIYKKVIFKDHKINGVVLFGNTSDRTKLLDMMIKQQDVPDLEKAALLQSSPEVGISMASMPLSEIVCNCNGVSKGAILEAVQKEGLTTVDQVKKCTKASGSCGGCKPLVTELLSYIKSDACNEIIKKKSMCSCTSLTEDEVVQEMQLLGLTTPQEVVEKLNWNSKNGCSTCRPALEYYLGMIYPEYESEQEPPFEDERLNVIVQENGAYTLIPQMYGGITSAEQLRTIANVAEKYGVKNIAVTSEQRIHLMDVKKDVLSEICADLNMPLSSTYGNRVQNVKTCIGEHVCQCNKQPSLKLAVTLERKLASLKTPYRVKIGVSACMHNGAGSTTKDIGIIGTGLGWEIYVGGSSGRMVRAGQLLAVVPTEAEAAEIIMGLIQYYRESANYLERTWQWLDRLGLIHVREALFDQELRQELLVRLDEELSVRKSILVNSDHQ</sequence>
<dbReference type="SUPFAM" id="SSF55124">
    <property type="entry name" value="Nitrite/Sulfite reductase N-terminal domain-like"/>
    <property type="match status" value="1"/>
</dbReference>
<dbReference type="Proteomes" id="UP000319671">
    <property type="component" value="Unassembled WGS sequence"/>
</dbReference>
<dbReference type="GO" id="GO:0051539">
    <property type="term" value="F:4 iron, 4 sulfur cluster binding"/>
    <property type="evidence" value="ECO:0007669"/>
    <property type="project" value="UniProtKB-KW"/>
</dbReference>
<evidence type="ECO:0000256" key="12">
    <source>
        <dbReference type="ARBA" id="ARBA00023063"/>
    </source>
</evidence>
<dbReference type="SUPFAM" id="SSF56014">
    <property type="entry name" value="Nitrite and sulphite reductase 4Fe-4S domain-like"/>
    <property type="match status" value="1"/>
</dbReference>
<evidence type="ECO:0000256" key="9">
    <source>
        <dbReference type="ARBA" id="ARBA00023002"/>
    </source>
</evidence>
<evidence type="ECO:0000259" key="20">
    <source>
        <dbReference type="Pfam" id="PF18267"/>
    </source>
</evidence>
<dbReference type="InterPro" id="IPR007419">
    <property type="entry name" value="BFD-like_2Fe2S-bd_dom"/>
</dbReference>
<dbReference type="InterPro" id="IPR052034">
    <property type="entry name" value="NasD-like"/>
</dbReference>
<dbReference type="FunFam" id="1.10.10.1100:FF:000002">
    <property type="entry name" value="Nitrite reductase large subunit"/>
    <property type="match status" value="1"/>
</dbReference>
<feature type="domain" description="Nitrite/Sulfite reductase ferredoxin-like" evidence="17">
    <location>
        <begin position="552"/>
        <end position="615"/>
    </location>
</feature>
<dbReference type="Pfam" id="PF07992">
    <property type="entry name" value="Pyr_redox_2"/>
    <property type="match status" value="1"/>
</dbReference>
<evidence type="ECO:0000259" key="18">
    <source>
        <dbReference type="Pfam" id="PF04324"/>
    </source>
</evidence>
<keyword evidence="5 14" id="KW-0285">Flavoprotein</keyword>
<dbReference type="GO" id="GO:0042128">
    <property type="term" value="P:nitrate assimilation"/>
    <property type="evidence" value="ECO:0007669"/>
    <property type="project" value="UniProtKB-UniRule"/>
</dbReference>
<dbReference type="RefSeq" id="WP_144566125.1">
    <property type="nucleotide sequence ID" value="NZ_VIVN01000007.1"/>
</dbReference>
<dbReference type="InterPro" id="IPR017121">
    <property type="entry name" value="Nitrite_Rdtase_lsu"/>
</dbReference>
<comment type="caution">
    <text evidence="21">The sequence shown here is derived from an EMBL/GenBank/DDBJ whole genome shotgun (WGS) entry which is preliminary data.</text>
</comment>
<evidence type="ECO:0000256" key="8">
    <source>
        <dbReference type="ARBA" id="ARBA00022827"/>
    </source>
</evidence>
<dbReference type="CDD" id="cd19944">
    <property type="entry name" value="NirB_Fer2_BFD-like_2"/>
    <property type="match status" value="1"/>
</dbReference>
<dbReference type="GO" id="GO:0050661">
    <property type="term" value="F:NADP binding"/>
    <property type="evidence" value="ECO:0007669"/>
    <property type="project" value="UniProtKB-UniRule"/>
</dbReference>
<keyword evidence="11 15" id="KW-0411">Iron-sulfur</keyword>
<dbReference type="SUPFAM" id="SSF51905">
    <property type="entry name" value="FAD/NAD(P)-binding domain"/>
    <property type="match status" value="2"/>
</dbReference>
<evidence type="ECO:0000256" key="1">
    <source>
        <dbReference type="ARBA" id="ARBA00001974"/>
    </source>
</evidence>
<keyword evidence="15" id="KW-0004">4Fe-4S</keyword>
<organism evidence="21 22">
    <name type="scientific">Neobacillus bataviensis</name>
    <dbReference type="NCBI Taxonomy" id="220685"/>
    <lineage>
        <taxon>Bacteria</taxon>
        <taxon>Bacillati</taxon>
        <taxon>Bacillota</taxon>
        <taxon>Bacilli</taxon>
        <taxon>Bacillales</taxon>
        <taxon>Bacillaceae</taxon>
        <taxon>Neobacillus</taxon>
    </lineage>
</organism>
<feature type="domain" description="BFD-like [2Fe-2S]-binding" evidence="18">
    <location>
        <begin position="414"/>
        <end position="462"/>
    </location>
</feature>
<comment type="cofactor">
    <cofactor evidence="15">
        <name>siroheme</name>
        <dbReference type="ChEBI" id="CHEBI:60052"/>
    </cofactor>
    <text evidence="15">Binds 1 siroheme per subunit.</text>
</comment>
<dbReference type="Gene3D" id="3.30.413.10">
    <property type="entry name" value="Sulfite Reductase Hemoprotein, domain 1"/>
    <property type="match status" value="1"/>
</dbReference>
<protein>
    <submittedName>
        <fullName evidence="21">Nitrite reductase (NADH) large subunit</fullName>
    </submittedName>
</protein>
<dbReference type="Pfam" id="PF03460">
    <property type="entry name" value="NIR_SIR_ferr"/>
    <property type="match status" value="1"/>
</dbReference>
<reference evidence="21 22" key="1">
    <citation type="submission" date="2019-06" db="EMBL/GenBank/DDBJ databases">
        <title>Sorghum-associated microbial communities from plants grown in Nebraska, USA.</title>
        <authorList>
            <person name="Schachtman D."/>
        </authorList>
    </citation>
    <scope>NUCLEOTIDE SEQUENCE [LARGE SCALE GENOMIC DNA]</scope>
    <source>
        <strain evidence="21 22">2482</strain>
    </source>
</reference>
<feature type="binding site" evidence="15">
    <location>
        <position position="672"/>
    </location>
    <ligand>
        <name>[4Fe-4S] cluster</name>
        <dbReference type="ChEBI" id="CHEBI:49883"/>
    </ligand>
</feature>
<dbReference type="InterPro" id="IPR023753">
    <property type="entry name" value="FAD/NAD-binding_dom"/>
</dbReference>
<dbReference type="PANTHER" id="PTHR43809:SF1">
    <property type="entry name" value="NITRITE REDUCTASE (NADH) LARGE SUBUNIT"/>
    <property type="match status" value="1"/>
</dbReference>
<evidence type="ECO:0000256" key="3">
    <source>
        <dbReference type="ARBA" id="ARBA00010429"/>
    </source>
</evidence>
<evidence type="ECO:0000259" key="16">
    <source>
        <dbReference type="Pfam" id="PF01077"/>
    </source>
</evidence>
<evidence type="ECO:0000259" key="17">
    <source>
        <dbReference type="Pfam" id="PF03460"/>
    </source>
</evidence>
<comment type="pathway">
    <text evidence="2">Nitrogen metabolism; nitrate reduction (assimilation).</text>
</comment>
<dbReference type="InterPro" id="IPR041854">
    <property type="entry name" value="BFD-like_2Fe2S-bd_dom_sf"/>
</dbReference>
<dbReference type="PANTHER" id="PTHR43809">
    <property type="entry name" value="NITRITE REDUCTASE (NADH) LARGE SUBUNIT"/>
    <property type="match status" value="1"/>
</dbReference>
<feature type="domain" description="BFD-like [2Fe-2S]-binding" evidence="18">
    <location>
        <begin position="479"/>
        <end position="528"/>
    </location>
</feature>
<dbReference type="InterPro" id="IPR036136">
    <property type="entry name" value="Nit/Sulf_reduc_fer-like_dom_sf"/>
</dbReference>
<name>A0A561D831_9BACI</name>
<keyword evidence="7 15" id="KW-0479">Metal-binding</keyword>
<comment type="cofactor">
    <cofactor evidence="1 14">
        <name>FAD</name>
        <dbReference type="ChEBI" id="CHEBI:57692"/>
    </cofactor>
</comment>
<dbReference type="GO" id="GO:0050660">
    <property type="term" value="F:flavin adenine dinucleotide binding"/>
    <property type="evidence" value="ECO:0007669"/>
    <property type="project" value="UniProtKB-UniRule"/>
</dbReference>
<dbReference type="InterPro" id="IPR036188">
    <property type="entry name" value="FAD/NAD-bd_sf"/>
</dbReference>
<evidence type="ECO:0000313" key="22">
    <source>
        <dbReference type="Proteomes" id="UP000319671"/>
    </source>
</evidence>
<dbReference type="PIRSF" id="PIRSF037149">
    <property type="entry name" value="NirB"/>
    <property type="match status" value="1"/>
</dbReference>
<dbReference type="Gene3D" id="3.90.480.10">
    <property type="entry name" value="Sulfite Reductase Hemoprotein,Domain 2"/>
    <property type="match status" value="1"/>
</dbReference>
<keyword evidence="4 15" id="KW-0349">Heme</keyword>
<dbReference type="FunFam" id="3.50.50.60:FF:000033">
    <property type="entry name" value="Nitrite reductase [NAD(P)H], large subunit"/>
    <property type="match status" value="1"/>
</dbReference>
<dbReference type="PRINTS" id="PR00368">
    <property type="entry name" value="FADPNR"/>
</dbReference>
<dbReference type="CDD" id="cd19943">
    <property type="entry name" value="NirB_Fer2_BFD-like_1"/>
    <property type="match status" value="1"/>
</dbReference>
<dbReference type="InterPro" id="IPR006067">
    <property type="entry name" value="NO2/SO3_Rdtase_4Fe4S_dom"/>
</dbReference>
<evidence type="ECO:0000256" key="14">
    <source>
        <dbReference type="PIRNR" id="PIRNR037149"/>
    </source>
</evidence>
<dbReference type="Pfam" id="PF04324">
    <property type="entry name" value="Fer2_BFD"/>
    <property type="match status" value="2"/>
</dbReference>
<dbReference type="InterPro" id="IPR012744">
    <property type="entry name" value="Nitri_red_NirB"/>
</dbReference>
<dbReference type="InterPro" id="IPR045854">
    <property type="entry name" value="NO2/SO3_Rdtase_4Fe4S_sf"/>
</dbReference>
<keyword evidence="22" id="KW-1185">Reference proteome</keyword>
<evidence type="ECO:0000256" key="13">
    <source>
        <dbReference type="ARBA" id="ARBA00034078"/>
    </source>
</evidence>
<evidence type="ECO:0000256" key="6">
    <source>
        <dbReference type="ARBA" id="ARBA00022714"/>
    </source>
</evidence>
<accession>A0A561D831</accession>
<evidence type="ECO:0000256" key="4">
    <source>
        <dbReference type="ARBA" id="ARBA00022617"/>
    </source>
</evidence>
<comment type="cofactor">
    <cofactor evidence="13">
        <name>[2Fe-2S] cluster</name>
        <dbReference type="ChEBI" id="CHEBI:190135"/>
    </cofactor>
</comment>
<keyword evidence="9" id="KW-0560">Oxidoreductase</keyword>
<evidence type="ECO:0000313" key="21">
    <source>
        <dbReference type="EMBL" id="TWD99589.1"/>
    </source>
</evidence>
<dbReference type="Gene3D" id="3.50.50.60">
    <property type="entry name" value="FAD/NAD(P)-binding domain"/>
    <property type="match status" value="2"/>
</dbReference>
<feature type="domain" description="Nitrite/sulphite reductase 4Fe-4S" evidence="16">
    <location>
        <begin position="623"/>
        <end position="764"/>
    </location>
</feature>
<evidence type="ECO:0000259" key="19">
    <source>
        <dbReference type="Pfam" id="PF07992"/>
    </source>
</evidence>
<dbReference type="GO" id="GO:0020037">
    <property type="term" value="F:heme binding"/>
    <property type="evidence" value="ECO:0007669"/>
    <property type="project" value="InterPro"/>
</dbReference>
<dbReference type="InterPro" id="IPR016156">
    <property type="entry name" value="FAD/NAD-linked_Rdtase_dimer_sf"/>
</dbReference>
<comment type="cofactor">
    <cofactor evidence="15">
        <name>[4Fe-4S] cluster</name>
        <dbReference type="ChEBI" id="CHEBI:49883"/>
    </cofactor>
    <text evidence="15">Binds 1 [4Fe-4S] cluster per subunit.</text>
</comment>
<evidence type="ECO:0000256" key="15">
    <source>
        <dbReference type="PIRSR" id="PIRSR037149-1"/>
    </source>
</evidence>
<dbReference type="InterPro" id="IPR041575">
    <property type="entry name" value="Rubredoxin_C"/>
</dbReference>
<dbReference type="Pfam" id="PF18267">
    <property type="entry name" value="Rubredoxin_C"/>
    <property type="match status" value="1"/>
</dbReference>
<keyword evidence="12 14" id="KW-0534">Nitrate assimilation</keyword>
<evidence type="ECO:0000256" key="11">
    <source>
        <dbReference type="ARBA" id="ARBA00023014"/>
    </source>
</evidence>
<feature type="domain" description="NADH-rubredoxin oxidoreductase C-terminal" evidence="20">
    <location>
        <begin position="317"/>
        <end position="383"/>
    </location>
</feature>
<evidence type="ECO:0000256" key="7">
    <source>
        <dbReference type="ARBA" id="ARBA00022723"/>
    </source>
</evidence>
<dbReference type="Pfam" id="PF01077">
    <property type="entry name" value="NIR_SIR"/>
    <property type="match status" value="1"/>
</dbReference>
<evidence type="ECO:0000256" key="2">
    <source>
        <dbReference type="ARBA" id="ARBA00005096"/>
    </source>
</evidence>
<feature type="binding site" evidence="15">
    <location>
        <position position="638"/>
    </location>
    <ligand>
        <name>[4Fe-4S] cluster</name>
        <dbReference type="ChEBI" id="CHEBI:49883"/>
    </ligand>
</feature>
<keyword evidence="8 14" id="KW-0274">FAD</keyword>
<feature type="domain" description="FAD/NAD(P)-binding" evidence="19">
    <location>
        <begin position="5"/>
        <end position="280"/>
    </location>
</feature>
<dbReference type="Gene3D" id="1.10.10.1100">
    <property type="entry name" value="BFD-like [2Fe-2S]-binding domain"/>
    <property type="match status" value="1"/>
</dbReference>
<proteinExistence type="inferred from homology"/>
<evidence type="ECO:0000256" key="5">
    <source>
        <dbReference type="ARBA" id="ARBA00022630"/>
    </source>
</evidence>
<comment type="similarity">
    <text evidence="3">Belongs to the nitrite and sulfite reductase 4Fe-4S domain family.</text>
</comment>
<keyword evidence="10 15" id="KW-0408">Iron</keyword>
<dbReference type="GO" id="GO:0098809">
    <property type="term" value="F:nitrite reductase activity"/>
    <property type="evidence" value="ECO:0007669"/>
    <property type="project" value="InterPro"/>
</dbReference>
<dbReference type="NCBIfam" id="TIGR02374">
    <property type="entry name" value="nitri_red_nirB"/>
    <property type="match status" value="1"/>
</dbReference>
<feature type="binding site" evidence="15">
    <location>
        <position position="632"/>
    </location>
    <ligand>
        <name>[4Fe-4S] cluster</name>
        <dbReference type="ChEBI" id="CHEBI:49883"/>
    </ligand>
</feature>
<evidence type="ECO:0000256" key="10">
    <source>
        <dbReference type="ARBA" id="ARBA00023004"/>
    </source>
</evidence>
<dbReference type="Gene3D" id="3.30.390.30">
    <property type="match status" value="1"/>
</dbReference>
<dbReference type="PRINTS" id="PR00411">
    <property type="entry name" value="PNDRDTASEI"/>
</dbReference>
<dbReference type="InterPro" id="IPR005117">
    <property type="entry name" value="NiRdtase/SiRdtase_haem-b_fer"/>
</dbReference>
<dbReference type="GO" id="GO:0051537">
    <property type="term" value="F:2 iron, 2 sulfur cluster binding"/>
    <property type="evidence" value="ECO:0007669"/>
    <property type="project" value="UniProtKB-KW"/>
</dbReference>
<gene>
    <name evidence="21" type="ORF">FB550_107225</name>
</gene>
<dbReference type="EMBL" id="VIVN01000007">
    <property type="protein sequence ID" value="TWD99589.1"/>
    <property type="molecule type" value="Genomic_DNA"/>
</dbReference>
<keyword evidence="6" id="KW-0001">2Fe-2S</keyword>